<gene>
    <name evidence="2" type="ORF">D8674_005681</name>
</gene>
<keyword evidence="1" id="KW-0812">Transmembrane</keyword>
<organism evidence="2 3">
    <name type="scientific">Pyrus ussuriensis x Pyrus communis</name>
    <dbReference type="NCBI Taxonomy" id="2448454"/>
    <lineage>
        <taxon>Eukaryota</taxon>
        <taxon>Viridiplantae</taxon>
        <taxon>Streptophyta</taxon>
        <taxon>Embryophyta</taxon>
        <taxon>Tracheophyta</taxon>
        <taxon>Spermatophyta</taxon>
        <taxon>Magnoliopsida</taxon>
        <taxon>eudicotyledons</taxon>
        <taxon>Gunneridae</taxon>
        <taxon>Pentapetalae</taxon>
        <taxon>rosids</taxon>
        <taxon>fabids</taxon>
        <taxon>Rosales</taxon>
        <taxon>Rosaceae</taxon>
        <taxon>Amygdaloideae</taxon>
        <taxon>Maleae</taxon>
        <taxon>Pyrus</taxon>
    </lineage>
</organism>
<feature type="transmembrane region" description="Helical" evidence="1">
    <location>
        <begin position="66"/>
        <end position="88"/>
    </location>
</feature>
<dbReference type="OrthoDB" id="1166453at2759"/>
<dbReference type="Proteomes" id="UP000327157">
    <property type="component" value="Chromosome 11"/>
</dbReference>
<keyword evidence="1" id="KW-0472">Membrane</keyword>
<comment type="caution">
    <text evidence="2">The sequence shown here is derived from an EMBL/GenBank/DDBJ whole genome shotgun (WGS) entry which is preliminary data.</text>
</comment>
<protein>
    <submittedName>
        <fullName evidence="2">WRKY transcription factor 30</fullName>
    </submittedName>
</protein>
<dbReference type="AlphaFoldDB" id="A0A5N5G5U6"/>
<evidence type="ECO:0000313" key="3">
    <source>
        <dbReference type="Proteomes" id="UP000327157"/>
    </source>
</evidence>
<evidence type="ECO:0000313" key="2">
    <source>
        <dbReference type="EMBL" id="KAB2605964.1"/>
    </source>
</evidence>
<accession>A0A5N5G5U6</accession>
<reference evidence="2 3" key="3">
    <citation type="submission" date="2019-11" db="EMBL/GenBank/DDBJ databases">
        <title>A de novo genome assembly of a pear dwarfing rootstock.</title>
        <authorList>
            <person name="Wang F."/>
            <person name="Wang J."/>
            <person name="Li S."/>
            <person name="Zhang Y."/>
            <person name="Fang M."/>
            <person name="Ma L."/>
            <person name="Zhao Y."/>
            <person name="Jiang S."/>
        </authorList>
    </citation>
    <scope>NUCLEOTIDE SEQUENCE [LARGE SCALE GENOMIC DNA]</scope>
    <source>
        <strain evidence="2">S2</strain>
        <tissue evidence="2">Leaf</tissue>
    </source>
</reference>
<keyword evidence="3" id="KW-1185">Reference proteome</keyword>
<dbReference type="PANTHER" id="PTHR48473:SF1">
    <property type="entry name" value="TIR DOMAIN-CONTAINING PROTEIN"/>
    <property type="match status" value="1"/>
</dbReference>
<dbReference type="EMBL" id="SMOL01000559">
    <property type="protein sequence ID" value="KAB2605964.1"/>
    <property type="molecule type" value="Genomic_DNA"/>
</dbReference>
<sequence length="136" mass="15226">MDKGISLEILSADFYLAKASLFSHKKCNFFCRLLPQWILLLANLGLEILSDAFDQVSSPRKPHYALIGMLLAIVAVLACISELLHNGIRERVVLRRRGMLWCFNYPPPNNLLFGTFPEIFGLGLAIVQCICSAVQC</sequence>
<reference evidence="2 3" key="1">
    <citation type="submission" date="2019-09" db="EMBL/GenBank/DDBJ databases">
        <authorList>
            <person name="Ou C."/>
        </authorList>
    </citation>
    <scope>NUCLEOTIDE SEQUENCE [LARGE SCALE GENOMIC DNA]</scope>
    <source>
        <strain evidence="2">S2</strain>
        <tissue evidence="2">Leaf</tissue>
    </source>
</reference>
<reference evidence="3" key="2">
    <citation type="submission" date="2019-10" db="EMBL/GenBank/DDBJ databases">
        <title>A de novo genome assembly of a pear dwarfing rootstock.</title>
        <authorList>
            <person name="Wang F."/>
            <person name="Wang J."/>
            <person name="Li S."/>
            <person name="Zhang Y."/>
            <person name="Fang M."/>
            <person name="Ma L."/>
            <person name="Zhao Y."/>
            <person name="Jiang S."/>
        </authorList>
    </citation>
    <scope>NUCLEOTIDE SEQUENCE [LARGE SCALE GENOMIC DNA]</scope>
</reference>
<name>A0A5N5G5U6_9ROSA</name>
<evidence type="ECO:0000256" key="1">
    <source>
        <dbReference type="SAM" id="Phobius"/>
    </source>
</evidence>
<feature type="transmembrane region" description="Helical" evidence="1">
    <location>
        <begin position="29"/>
        <end position="46"/>
    </location>
</feature>
<proteinExistence type="predicted"/>
<keyword evidence="1" id="KW-1133">Transmembrane helix</keyword>
<dbReference type="PANTHER" id="PTHR48473">
    <property type="entry name" value="TIR DOMAIN-CONTAINING PROTEIN"/>
    <property type="match status" value="1"/>
</dbReference>